<dbReference type="PANTHER" id="PTHR11133">
    <property type="entry name" value="SACCHAROPINE DEHYDROGENASE"/>
    <property type="match status" value="1"/>
</dbReference>
<dbReference type="Proteomes" id="UP000054691">
    <property type="component" value="Unassembled WGS sequence"/>
</dbReference>
<gene>
    <name evidence="7" type="ORF">Lgra_1390</name>
    <name evidence="8" type="ORF">NCTC12388_03228</name>
</gene>
<evidence type="ECO:0000313" key="8">
    <source>
        <dbReference type="EMBL" id="STX46464.1"/>
    </source>
</evidence>
<evidence type="ECO:0000256" key="5">
    <source>
        <dbReference type="PIRSR" id="PIRSR018250-3"/>
    </source>
</evidence>
<feature type="domain" description="Alanine dehydrogenase/pyridine nucleotide transhydrogenase N-terminal" evidence="6">
    <location>
        <begin position="5"/>
        <end position="145"/>
    </location>
</feature>
<feature type="binding site" evidence="5">
    <location>
        <position position="225"/>
    </location>
    <ligand>
        <name>NAD(+)</name>
        <dbReference type="ChEBI" id="CHEBI:57540"/>
    </ligand>
</feature>
<organism evidence="8 10">
    <name type="scientific">Legionella gratiana</name>
    <dbReference type="NCBI Taxonomy" id="45066"/>
    <lineage>
        <taxon>Bacteria</taxon>
        <taxon>Pseudomonadati</taxon>
        <taxon>Pseudomonadota</taxon>
        <taxon>Gammaproteobacteria</taxon>
        <taxon>Legionellales</taxon>
        <taxon>Legionellaceae</taxon>
        <taxon>Legionella</taxon>
    </lineage>
</organism>
<feature type="binding site" evidence="5">
    <location>
        <begin position="309"/>
        <end position="312"/>
    </location>
    <ligand>
        <name>NAD(+)</name>
        <dbReference type="ChEBI" id="CHEBI:57540"/>
    </ligand>
</feature>
<comment type="similarity">
    <text evidence="1">Belongs to the AlaDH/PNT family.</text>
</comment>
<dbReference type="SUPFAM" id="SSF52283">
    <property type="entry name" value="Formate/glycerate dehydrogenase catalytic domain-like"/>
    <property type="match status" value="1"/>
</dbReference>
<reference evidence="8 10" key="2">
    <citation type="submission" date="2018-06" db="EMBL/GenBank/DDBJ databases">
        <authorList>
            <consortium name="Pathogen Informatics"/>
            <person name="Doyle S."/>
        </authorList>
    </citation>
    <scope>NUCLEOTIDE SEQUENCE [LARGE SCALE GENOMIC DNA]</scope>
    <source>
        <strain evidence="8 10">NCTC12388</strain>
    </source>
</reference>
<proteinExistence type="inferred from homology"/>
<feature type="active site" description="Proton acceptor" evidence="4">
    <location>
        <position position="75"/>
    </location>
</feature>
<evidence type="ECO:0000256" key="2">
    <source>
        <dbReference type="ARBA" id="ARBA00023002"/>
    </source>
</evidence>
<protein>
    <submittedName>
        <fullName evidence="8">Alanine dehydrogenase/PNT, N-terminal domain</fullName>
    </submittedName>
</protein>
<name>A0A378JEY3_9GAMM</name>
<dbReference type="GO" id="GO:0019878">
    <property type="term" value="P:lysine biosynthetic process via aminoadipic acid"/>
    <property type="evidence" value="ECO:0007669"/>
    <property type="project" value="TreeGrafter"/>
</dbReference>
<dbReference type="EMBL" id="LNYE01000020">
    <property type="protein sequence ID" value="KTD11932.1"/>
    <property type="molecule type" value="Genomic_DNA"/>
</dbReference>
<dbReference type="Proteomes" id="UP000254476">
    <property type="component" value="Unassembled WGS sequence"/>
</dbReference>
<keyword evidence="3 5" id="KW-0520">NAD</keyword>
<evidence type="ECO:0000313" key="7">
    <source>
        <dbReference type="EMBL" id="KTD11932.1"/>
    </source>
</evidence>
<feature type="binding site" evidence="5">
    <location>
        <position position="133"/>
    </location>
    <ligand>
        <name>NAD(+)</name>
        <dbReference type="ChEBI" id="CHEBI:57540"/>
    </ligand>
</feature>
<dbReference type="STRING" id="45066.Lgra_1390"/>
<dbReference type="GO" id="GO:0004754">
    <property type="term" value="F:saccharopine dehydrogenase (NAD+, L-lysine-forming) activity"/>
    <property type="evidence" value="ECO:0007669"/>
    <property type="project" value="InterPro"/>
</dbReference>
<feature type="active site" description="Proton donor" evidence="4">
    <location>
        <position position="93"/>
    </location>
</feature>
<dbReference type="GO" id="GO:0005737">
    <property type="term" value="C:cytoplasm"/>
    <property type="evidence" value="ECO:0007669"/>
    <property type="project" value="TreeGrafter"/>
</dbReference>
<dbReference type="RefSeq" id="WP_058498531.1">
    <property type="nucleotide sequence ID" value="NZ_CAAAHW010000007.1"/>
</dbReference>
<dbReference type="OrthoDB" id="502334at2"/>
<dbReference type="InterPro" id="IPR007886">
    <property type="entry name" value="AlaDH/PNT_N"/>
</dbReference>
<evidence type="ECO:0000259" key="6">
    <source>
        <dbReference type="SMART" id="SM01003"/>
    </source>
</evidence>
<dbReference type="EMBL" id="UGOB01000001">
    <property type="protein sequence ID" value="STX46464.1"/>
    <property type="molecule type" value="Genomic_DNA"/>
</dbReference>
<evidence type="ECO:0000313" key="9">
    <source>
        <dbReference type="Proteomes" id="UP000054691"/>
    </source>
</evidence>
<evidence type="ECO:0000256" key="3">
    <source>
        <dbReference type="ARBA" id="ARBA00023027"/>
    </source>
</evidence>
<evidence type="ECO:0000256" key="4">
    <source>
        <dbReference type="PIRSR" id="PIRSR018250-1"/>
    </source>
</evidence>
<reference evidence="7 9" key="1">
    <citation type="submission" date="2015-11" db="EMBL/GenBank/DDBJ databases">
        <title>Genomic analysis of 38 Legionella species identifies large and diverse effector repertoires.</title>
        <authorList>
            <person name="Burstein D."/>
            <person name="Amaro F."/>
            <person name="Zusman T."/>
            <person name="Lifshitz Z."/>
            <person name="Cohen O."/>
            <person name="Gilbert J.A."/>
            <person name="Pupko T."/>
            <person name="Shuman H.A."/>
            <person name="Segal G."/>
        </authorList>
    </citation>
    <scope>NUCLEOTIDE SEQUENCE [LARGE SCALE GENOMIC DNA]</scope>
    <source>
        <strain evidence="7 9">Lyon 8420412</strain>
    </source>
</reference>
<dbReference type="SMART" id="SM01003">
    <property type="entry name" value="AlaDh_PNT_N"/>
    <property type="match status" value="1"/>
</dbReference>
<dbReference type="AlphaFoldDB" id="A0A378JEY3"/>
<dbReference type="InterPro" id="IPR027281">
    <property type="entry name" value="Lys1"/>
</dbReference>
<dbReference type="Pfam" id="PF05222">
    <property type="entry name" value="AlaDh_PNT_N"/>
    <property type="match status" value="1"/>
</dbReference>
<dbReference type="InterPro" id="IPR051168">
    <property type="entry name" value="AASS"/>
</dbReference>
<feature type="binding site" evidence="5">
    <location>
        <begin position="200"/>
        <end position="201"/>
    </location>
    <ligand>
        <name>NAD(+)</name>
        <dbReference type="ChEBI" id="CHEBI:57540"/>
    </ligand>
</feature>
<dbReference type="Gene3D" id="3.40.50.720">
    <property type="entry name" value="NAD(P)-binding Rossmann-like Domain"/>
    <property type="match status" value="2"/>
</dbReference>
<accession>A0A378JEY3</accession>
<keyword evidence="2" id="KW-0560">Oxidoreductase</keyword>
<evidence type="ECO:0000256" key="1">
    <source>
        <dbReference type="ARBA" id="ARBA00005689"/>
    </source>
</evidence>
<evidence type="ECO:0000313" key="10">
    <source>
        <dbReference type="Proteomes" id="UP000254476"/>
    </source>
</evidence>
<sequence length="358" mass="40664">MALLWVRNETHPSEKRTPIIPEHTSVVIQHGHKVVIESSNNRVFPDSQYIKTGCSIAPSGSWVSASKETIILGLKELSQTNIPLMHTHIYFAHAYNDKKVFHEDSGISALMQQFQQGKGMHYDLELLVDKNKRRITSFGREAGLSAACIGLLIWVQKQQGMARPYKIKSFYTSLQEGLNDTQKAVASIRVKPNVLIIGNGRSSQGVIDVLQRFELPLTQWGRYETKSSKKLLEILNYDMFFNCICVKDDIEPFLRIEQMHAGQTLSLIVDITSETYSYNPLPIYTGTTSYENPTHCIHLNEKNLDIVAIDNLPSFFPLESSISFSSQLLPHLVQFLNKDITYPWQIAGELFHQALRIL</sequence>
<keyword evidence="9" id="KW-1185">Reference proteome</keyword>
<dbReference type="PANTHER" id="PTHR11133:SF23">
    <property type="entry name" value="SACCHAROPINE DEHYDROGENASE [NAD(+), L-LYSINE-FORMING]"/>
    <property type="match status" value="1"/>
</dbReference>
<dbReference type="PIRSF" id="PIRSF018250">
    <property type="entry name" value="Saccharopine_DH_Lys"/>
    <property type="match status" value="1"/>
</dbReference>